<keyword evidence="4" id="KW-1185">Reference proteome</keyword>
<evidence type="ECO:0008006" key="5">
    <source>
        <dbReference type="Google" id="ProtNLM"/>
    </source>
</evidence>
<comment type="caution">
    <text evidence="3">The sequence shown here is derived from an EMBL/GenBank/DDBJ whole genome shotgun (WGS) entry which is preliminary data.</text>
</comment>
<feature type="chain" id="PRO_5042481124" description="Secreted protein" evidence="2">
    <location>
        <begin position="27"/>
        <end position="89"/>
    </location>
</feature>
<name>A0AAJ5C5Z4_9BASI</name>
<gene>
    <name evidence="3" type="ORF">MEPE_03984</name>
</gene>
<dbReference type="Proteomes" id="UP001294444">
    <property type="component" value="Unassembled WGS sequence"/>
</dbReference>
<accession>A0AAJ5C5Z4</accession>
<keyword evidence="2" id="KW-0732">Signal</keyword>
<evidence type="ECO:0000313" key="4">
    <source>
        <dbReference type="Proteomes" id="UP001294444"/>
    </source>
</evidence>
<evidence type="ECO:0000256" key="1">
    <source>
        <dbReference type="SAM" id="MobiDB-lite"/>
    </source>
</evidence>
<organism evidence="3 4">
    <name type="scientific">Melanopsichium pennsylvanicum</name>
    <dbReference type="NCBI Taxonomy" id="63383"/>
    <lineage>
        <taxon>Eukaryota</taxon>
        <taxon>Fungi</taxon>
        <taxon>Dikarya</taxon>
        <taxon>Basidiomycota</taxon>
        <taxon>Ustilaginomycotina</taxon>
        <taxon>Ustilaginomycetes</taxon>
        <taxon>Ustilaginales</taxon>
        <taxon>Ustilaginaceae</taxon>
        <taxon>Melanopsichium</taxon>
    </lineage>
</organism>
<dbReference type="AlphaFoldDB" id="A0AAJ5C5Z4"/>
<proteinExistence type="predicted"/>
<feature type="signal peptide" evidence="2">
    <location>
        <begin position="1"/>
        <end position="26"/>
    </location>
</feature>
<protein>
    <recommendedName>
        <fullName evidence="5">Secreted protein</fullName>
    </recommendedName>
</protein>
<feature type="region of interest" description="Disordered" evidence="1">
    <location>
        <begin position="68"/>
        <end position="89"/>
    </location>
</feature>
<evidence type="ECO:0000256" key="2">
    <source>
        <dbReference type="SAM" id="SignalP"/>
    </source>
</evidence>
<dbReference type="EMBL" id="OAPG01000009">
    <property type="protein sequence ID" value="SNX85275.1"/>
    <property type="molecule type" value="Genomic_DNA"/>
</dbReference>
<sequence length="89" mass="9808">MWVAQVAWEMWRYLVQLAMAPPLIGSSSVPTNWSPKRGCLAPSRLSDRRDWAPTDPLRTPCSGAVGLTRSSYRPTAAGPSVRRIRPSAT</sequence>
<reference evidence="3" key="1">
    <citation type="submission" date="2023-10" db="EMBL/GenBank/DDBJ databases">
        <authorList>
            <person name="Guldener U."/>
        </authorList>
    </citation>
    <scope>NUCLEOTIDE SEQUENCE</scope>
    <source>
        <strain evidence="3">Mp4</strain>
    </source>
</reference>
<evidence type="ECO:0000313" key="3">
    <source>
        <dbReference type="EMBL" id="SNX85275.1"/>
    </source>
</evidence>